<dbReference type="STRING" id="754477.Q7C_857"/>
<organism evidence="1 2">
    <name type="scientific">Methylophaga frappieri (strain ATCC BAA-2434 / DSM 25690 / JAM7)</name>
    <dbReference type="NCBI Taxonomy" id="754477"/>
    <lineage>
        <taxon>Bacteria</taxon>
        <taxon>Pseudomonadati</taxon>
        <taxon>Pseudomonadota</taxon>
        <taxon>Gammaproteobacteria</taxon>
        <taxon>Thiotrichales</taxon>
        <taxon>Piscirickettsiaceae</taxon>
        <taxon>Methylophaga</taxon>
    </lineage>
</organism>
<dbReference type="RefSeq" id="WP_014703447.1">
    <property type="nucleotide sequence ID" value="NC_017856.1"/>
</dbReference>
<dbReference type="AlphaFoldDB" id="I1YGI3"/>
<evidence type="ECO:0000313" key="2">
    <source>
        <dbReference type="Proteomes" id="UP000009145"/>
    </source>
</evidence>
<evidence type="ECO:0008006" key="3">
    <source>
        <dbReference type="Google" id="ProtNLM"/>
    </source>
</evidence>
<evidence type="ECO:0000313" key="1">
    <source>
        <dbReference type="EMBL" id="AFJ02026.1"/>
    </source>
</evidence>
<accession>I1YGI3</accession>
<proteinExistence type="predicted"/>
<dbReference type="Proteomes" id="UP000009145">
    <property type="component" value="Chromosome"/>
</dbReference>
<dbReference type="HOGENOM" id="CLU_069808_0_0_6"/>
<reference evidence="1 2" key="1">
    <citation type="journal article" date="2012" name="J. Bacteriol.">
        <title>Complete genome sequences of Methylophaga sp. strain JAM1 and Methylophaga sp. strain JAM7.</title>
        <authorList>
            <person name="Villeneuve C."/>
            <person name="Martineau C."/>
            <person name="Mauffrey F."/>
            <person name="Villemur R."/>
        </authorList>
    </citation>
    <scope>NUCLEOTIDE SEQUENCE [LARGE SCALE GENOMIC DNA]</scope>
    <source>
        <strain evidence="1 2">JAM7</strain>
    </source>
</reference>
<keyword evidence="2" id="KW-1185">Reference proteome</keyword>
<protein>
    <recommendedName>
        <fullName evidence="3">DUF3549 domain-containing protein</fullName>
    </recommendedName>
</protein>
<name>I1YGI3_METFJ</name>
<dbReference type="eggNOG" id="ENOG502Z9WC">
    <property type="taxonomic scope" value="Bacteria"/>
</dbReference>
<dbReference type="InterPro" id="IPR021936">
    <property type="entry name" value="DUF3549"/>
</dbReference>
<dbReference type="OrthoDB" id="5597089at2"/>
<dbReference type="PATRIC" id="fig|754477.3.peg.846"/>
<dbReference type="Pfam" id="PF12069">
    <property type="entry name" value="DUF3549"/>
    <property type="match status" value="1"/>
</dbReference>
<sequence>MAQQKISTLTSFFEQSGTKYRIFDMGRRVSKISSTDFARIENAALPYPMPFQRMAWLAIVFWAPGRPDQHYVWFLQLPLDEQGLLLQVARDEFLVAVLDRVGESMLAAADGHRLQGALKDSPYSFTPREEKMAAFNALATATLRLPPSPYFPAAKAYFTGNADSQVWSELALQGVADVAVRLPETDDVADLIQTLPGLPATPFQTLARFLEQVAIPTSLVEAFIAQLSAALGEVDPDVNHVAACLRAISNTAAQGLVAETVRKVLQHDCSRNVEILAVVSGRCWSTLAEPTIAHLFCERLAINDAGQPGFSQLLADVLYLPNLRDPIMQALRSPGRSDALATSVGIMFGQSA</sequence>
<gene>
    <name evidence="1" type="ordered locus">Q7C_857</name>
</gene>
<dbReference type="EMBL" id="CP003380">
    <property type="protein sequence ID" value="AFJ02026.1"/>
    <property type="molecule type" value="Genomic_DNA"/>
</dbReference>
<dbReference type="KEGG" id="mec:Q7C_857"/>